<protein>
    <submittedName>
        <fullName evidence="1">Uncharacterized protein</fullName>
    </submittedName>
</protein>
<dbReference type="AlphaFoldDB" id="K3X3C1"/>
<evidence type="ECO:0000313" key="2">
    <source>
        <dbReference type="Proteomes" id="UP000019132"/>
    </source>
</evidence>
<evidence type="ECO:0000313" key="1">
    <source>
        <dbReference type="EnsemblProtists" id="PYU1_T011720"/>
    </source>
</evidence>
<dbReference type="HOGENOM" id="CLU_036567_2_0_1"/>
<dbReference type="EMBL" id="GL376611">
    <property type="status" value="NOT_ANNOTATED_CDS"/>
    <property type="molecule type" value="Genomic_DNA"/>
</dbReference>
<dbReference type="EnsemblProtists" id="PYU1_T011720">
    <property type="protein sequence ID" value="PYU1_T011720"/>
    <property type="gene ID" value="PYU1_G011694"/>
</dbReference>
<dbReference type="InParanoid" id="K3X3C1"/>
<accession>K3X3C1</accession>
<name>K3X3C1_GLOUD</name>
<reference evidence="1" key="3">
    <citation type="submission" date="2015-02" db="UniProtKB">
        <authorList>
            <consortium name="EnsemblProtists"/>
        </authorList>
    </citation>
    <scope>IDENTIFICATION</scope>
    <source>
        <strain evidence="1">DAOM BR144</strain>
    </source>
</reference>
<keyword evidence="2" id="KW-1185">Reference proteome</keyword>
<dbReference type="VEuPathDB" id="FungiDB:PYU1_G011694"/>
<sequence length="304" mass="34984">MAMQKALHKQKLAIANAQSMFSQYTNSQMSSPISSFIRLGRDWRQRRKTMIALKEQKLRESRQFLHERTRFMNPLQGTSESSKFETPDGDFWVVKLDVTPFASTHSVKSIFEALQFQFKHLEITTSEMSGFITVRENDNDDSSCTDPSVLNHRLMTSTPSGLVVEKNCLMFLDNSGIENATCVADESAFIIMDFVDEDALYPYCPSQRVRRDVTAVIKLSTHRRKPRRDRDTRVRVANRAQEDEEDNNDLVIVLTRYFAIKTHHPEFHVPHEEMLSLCEDITCTVETMVRSMVHGAYPSVVGHQ</sequence>
<dbReference type="Proteomes" id="UP000019132">
    <property type="component" value="Unassembled WGS sequence"/>
</dbReference>
<organism evidence="1 2">
    <name type="scientific">Globisporangium ultimum (strain ATCC 200006 / CBS 805.95 / DAOM BR144)</name>
    <name type="common">Pythium ultimum</name>
    <dbReference type="NCBI Taxonomy" id="431595"/>
    <lineage>
        <taxon>Eukaryota</taxon>
        <taxon>Sar</taxon>
        <taxon>Stramenopiles</taxon>
        <taxon>Oomycota</taxon>
        <taxon>Peronosporomycetes</taxon>
        <taxon>Pythiales</taxon>
        <taxon>Pythiaceae</taxon>
        <taxon>Globisporangium</taxon>
    </lineage>
</organism>
<reference evidence="2" key="2">
    <citation type="submission" date="2010-04" db="EMBL/GenBank/DDBJ databases">
        <authorList>
            <person name="Buell R."/>
            <person name="Hamilton J."/>
            <person name="Hostetler J."/>
        </authorList>
    </citation>
    <scope>NUCLEOTIDE SEQUENCE [LARGE SCALE GENOMIC DNA]</scope>
    <source>
        <strain evidence="2">DAOM:BR144</strain>
    </source>
</reference>
<reference evidence="2" key="1">
    <citation type="journal article" date="2010" name="Genome Biol.">
        <title>Genome sequence of the necrotrophic plant pathogen Pythium ultimum reveals original pathogenicity mechanisms and effector repertoire.</title>
        <authorList>
            <person name="Levesque C.A."/>
            <person name="Brouwer H."/>
            <person name="Cano L."/>
            <person name="Hamilton J.P."/>
            <person name="Holt C."/>
            <person name="Huitema E."/>
            <person name="Raffaele S."/>
            <person name="Robideau G.P."/>
            <person name="Thines M."/>
            <person name="Win J."/>
            <person name="Zerillo M.M."/>
            <person name="Beakes G.W."/>
            <person name="Boore J.L."/>
            <person name="Busam D."/>
            <person name="Dumas B."/>
            <person name="Ferriera S."/>
            <person name="Fuerstenberg S.I."/>
            <person name="Gachon C.M."/>
            <person name="Gaulin E."/>
            <person name="Govers F."/>
            <person name="Grenville-Briggs L."/>
            <person name="Horner N."/>
            <person name="Hostetler J."/>
            <person name="Jiang R.H."/>
            <person name="Johnson J."/>
            <person name="Krajaejun T."/>
            <person name="Lin H."/>
            <person name="Meijer H.J."/>
            <person name="Moore B."/>
            <person name="Morris P."/>
            <person name="Phuntmart V."/>
            <person name="Puiu D."/>
            <person name="Shetty J."/>
            <person name="Stajich J.E."/>
            <person name="Tripathy S."/>
            <person name="Wawra S."/>
            <person name="van West P."/>
            <person name="Whitty B.R."/>
            <person name="Coutinho P.M."/>
            <person name="Henrissat B."/>
            <person name="Martin F."/>
            <person name="Thomas P.D."/>
            <person name="Tyler B.M."/>
            <person name="De Vries R.P."/>
            <person name="Kamoun S."/>
            <person name="Yandell M."/>
            <person name="Tisserat N."/>
            <person name="Buell C.R."/>
        </authorList>
    </citation>
    <scope>NUCLEOTIDE SEQUENCE</scope>
    <source>
        <strain evidence="2">DAOM:BR144</strain>
    </source>
</reference>
<proteinExistence type="predicted"/>